<name>A0A9E8LSU0_9BACI</name>
<dbReference type="CDD" id="cd04301">
    <property type="entry name" value="NAT_SF"/>
    <property type="match status" value="1"/>
</dbReference>
<dbReference type="SUPFAM" id="SSF55729">
    <property type="entry name" value="Acyl-CoA N-acyltransferases (Nat)"/>
    <property type="match status" value="1"/>
</dbReference>
<evidence type="ECO:0000259" key="1">
    <source>
        <dbReference type="PROSITE" id="PS51186"/>
    </source>
</evidence>
<sequence length="157" mass="18236">MIKRITDKNRKQLIAREILEGLPEWFGIEEAREAYISNSADQELFAAFKNHRPVGFLTLKETGKDTVEIAVMGVLKSFHRQGIGRNLFEAAKEYSMRVRYSFMQVKTVQTGCYEIYDHTNKFYQSLGFKEFEIFPTLWDPSNPCQIYVMSLSCNDLA</sequence>
<organism evidence="2 3">
    <name type="scientific">Fervidibacillus albus</name>
    <dbReference type="NCBI Taxonomy" id="2980026"/>
    <lineage>
        <taxon>Bacteria</taxon>
        <taxon>Bacillati</taxon>
        <taxon>Bacillota</taxon>
        <taxon>Bacilli</taxon>
        <taxon>Bacillales</taxon>
        <taxon>Bacillaceae</taxon>
        <taxon>Fervidibacillus</taxon>
    </lineage>
</organism>
<evidence type="ECO:0000313" key="3">
    <source>
        <dbReference type="Proteomes" id="UP001164718"/>
    </source>
</evidence>
<dbReference type="InterPro" id="IPR000182">
    <property type="entry name" value="GNAT_dom"/>
</dbReference>
<dbReference type="Pfam" id="PF13508">
    <property type="entry name" value="Acetyltransf_7"/>
    <property type="match status" value="1"/>
</dbReference>
<dbReference type="RefSeq" id="WP_275416743.1">
    <property type="nucleotide sequence ID" value="NZ_CP106878.1"/>
</dbReference>
<dbReference type="Gene3D" id="3.40.630.30">
    <property type="match status" value="1"/>
</dbReference>
<dbReference type="Proteomes" id="UP001164718">
    <property type="component" value="Chromosome"/>
</dbReference>
<accession>A0A9E8LSU0</accession>
<keyword evidence="3" id="KW-1185">Reference proteome</keyword>
<protein>
    <submittedName>
        <fullName evidence="2">GNAT family N-acetyltransferase</fullName>
    </submittedName>
</protein>
<dbReference type="EMBL" id="CP106878">
    <property type="protein sequence ID" value="WAA08959.1"/>
    <property type="molecule type" value="Genomic_DNA"/>
</dbReference>
<feature type="domain" description="N-acetyltransferase" evidence="1">
    <location>
        <begin position="1"/>
        <end position="154"/>
    </location>
</feature>
<dbReference type="GO" id="GO:0016747">
    <property type="term" value="F:acyltransferase activity, transferring groups other than amino-acyl groups"/>
    <property type="evidence" value="ECO:0007669"/>
    <property type="project" value="InterPro"/>
</dbReference>
<dbReference type="InterPro" id="IPR016181">
    <property type="entry name" value="Acyl_CoA_acyltransferase"/>
</dbReference>
<dbReference type="PROSITE" id="PS51186">
    <property type="entry name" value="GNAT"/>
    <property type="match status" value="1"/>
</dbReference>
<dbReference type="AlphaFoldDB" id="A0A9E8LSU0"/>
<dbReference type="KEGG" id="faf:OE104_10130"/>
<reference evidence="2" key="1">
    <citation type="submission" date="2022-09" db="EMBL/GenBank/DDBJ databases">
        <title>Complete Genomes of Fervidibacillus albus and Fervidibacillus halotolerans isolated from tidal flat sediments.</title>
        <authorList>
            <person name="Kwon K.K."/>
            <person name="Yang S.-H."/>
            <person name="Park M.J."/>
            <person name="Oh H.-M."/>
        </authorList>
    </citation>
    <scope>NUCLEOTIDE SEQUENCE</scope>
    <source>
        <strain evidence="2">MEBiC13591</strain>
    </source>
</reference>
<gene>
    <name evidence="2" type="ORF">OE104_10130</name>
</gene>
<proteinExistence type="predicted"/>
<evidence type="ECO:0000313" key="2">
    <source>
        <dbReference type="EMBL" id="WAA08959.1"/>
    </source>
</evidence>